<feature type="domain" description="EF-hand" evidence="1">
    <location>
        <begin position="85"/>
        <end position="120"/>
    </location>
</feature>
<sequence length="169" mass="17318">MKRSTILALGAVAAVVAIGAVAIPAIAGGGPFGHCGPHGFGQMGNWGPGMMQFAQGGWGGRGGFANNPLIKTLDANGDGVVSPEEAKAGTAALLKKHDADGNGTLSKKEFGDMVAEMSRGFAERPFAMLDADNDGQVSIVEINAPAQMMARMHAWRYGASKPDAAPQKP</sequence>
<dbReference type="InterPro" id="IPR011992">
    <property type="entry name" value="EF-hand-dom_pair"/>
</dbReference>
<dbReference type="GO" id="GO:0005509">
    <property type="term" value="F:calcium ion binding"/>
    <property type="evidence" value="ECO:0007669"/>
    <property type="project" value="InterPro"/>
</dbReference>
<dbReference type="EMBL" id="CP000250">
    <property type="protein sequence ID" value="ABD07080.1"/>
    <property type="molecule type" value="Genomic_DNA"/>
</dbReference>
<dbReference type="OrthoDB" id="5470953at2"/>
<accession>Q2IXI0</accession>
<dbReference type="Proteomes" id="UP000008809">
    <property type="component" value="Chromosome"/>
</dbReference>
<gene>
    <name evidence="2" type="ordered locus">RPB_2375</name>
</gene>
<dbReference type="KEGG" id="rpb:RPB_2375"/>
<dbReference type="SMART" id="SM00054">
    <property type="entry name" value="EFh"/>
    <property type="match status" value="3"/>
</dbReference>
<dbReference type="InterPro" id="IPR018247">
    <property type="entry name" value="EF_Hand_1_Ca_BS"/>
</dbReference>
<name>Q2IXI0_RHOP2</name>
<dbReference type="Gene3D" id="1.10.238.10">
    <property type="entry name" value="EF-hand"/>
    <property type="match status" value="1"/>
</dbReference>
<dbReference type="InterPro" id="IPR002048">
    <property type="entry name" value="EF_hand_dom"/>
</dbReference>
<evidence type="ECO:0000313" key="3">
    <source>
        <dbReference type="Proteomes" id="UP000008809"/>
    </source>
</evidence>
<dbReference type="RefSeq" id="WP_011441265.1">
    <property type="nucleotide sequence ID" value="NC_007778.1"/>
</dbReference>
<dbReference type="CDD" id="cd00051">
    <property type="entry name" value="EFh"/>
    <property type="match status" value="1"/>
</dbReference>
<protein>
    <submittedName>
        <fullName evidence="2">Calcium-binding EF-hand protein</fullName>
    </submittedName>
</protein>
<reference evidence="2 3" key="1">
    <citation type="submission" date="2006-01" db="EMBL/GenBank/DDBJ databases">
        <title>Complete sequence of Rhodopseudomonas palustris HaA2.</title>
        <authorList>
            <consortium name="US DOE Joint Genome Institute"/>
            <person name="Copeland A."/>
            <person name="Lucas S."/>
            <person name="Lapidus A."/>
            <person name="Barry K."/>
            <person name="Detter J.C."/>
            <person name="Glavina T."/>
            <person name="Hammon N."/>
            <person name="Israni S."/>
            <person name="Pitluck S."/>
            <person name="Chain P."/>
            <person name="Malfatti S."/>
            <person name="Shin M."/>
            <person name="Vergez L."/>
            <person name="Schmutz J."/>
            <person name="Larimer F."/>
            <person name="Land M."/>
            <person name="Hauser L."/>
            <person name="Pelletier D.A."/>
            <person name="Kyrpides N."/>
            <person name="Anderson I."/>
            <person name="Oda Y."/>
            <person name="Harwood C.S."/>
            <person name="Richardson P."/>
        </authorList>
    </citation>
    <scope>NUCLEOTIDE SEQUENCE [LARGE SCALE GENOMIC DNA]</scope>
    <source>
        <strain evidence="2 3">HaA2</strain>
    </source>
</reference>
<dbReference type="PROSITE" id="PS00018">
    <property type="entry name" value="EF_HAND_1"/>
    <property type="match status" value="2"/>
</dbReference>
<evidence type="ECO:0000313" key="2">
    <source>
        <dbReference type="EMBL" id="ABD07080.1"/>
    </source>
</evidence>
<dbReference type="SUPFAM" id="SSF47473">
    <property type="entry name" value="EF-hand"/>
    <property type="match status" value="1"/>
</dbReference>
<dbReference type="AlphaFoldDB" id="Q2IXI0"/>
<evidence type="ECO:0000259" key="1">
    <source>
        <dbReference type="PROSITE" id="PS50222"/>
    </source>
</evidence>
<dbReference type="PROSITE" id="PS50222">
    <property type="entry name" value="EF_HAND_2"/>
    <property type="match status" value="1"/>
</dbReference>
<keyword evidence="3" id="KW-1185">Reference proteome</keyword>
<organism evidence="2 3">
    <name type="scientific">Rhodopseudomonas palustris (strain HaA2)</name>
    <dbReference type="NCBI Taxonomy" id="316058"/>
    <lineage>
        <taxon>Bacteria</taxon>
        <taxon>Pseudomonadati</taxon>
        <taxon>Pseudomonadota</taxon>
        <taxon>Alphaproteobacteria</taxon>
        <taxon>Hyphomicrobiales</taxon>
        <taxon>Nitrobacteraceae</taxon>
        <taxon>Rhodopseudomonas</taxon>
    </lineage>
</organism>
<dbReference type="Pfam" id="PF13202">
    <property type="entry name" value="EF-hand_5"/>
    <property type="match status" value="2"/>
</dbReference>
<proteinExistence type="predicted"/>
<dbReference type="HOGENOM" id="CLU_1585275_0_0_5"/>
<dbReference type="STRING" id="316058.RPB_2375"/>
<dbReference type="eggNOG" id="COG5126">
    <property type="taxonomic scope" value="Bacteria"/>
</dbReference>